<dbReference type="InterPro" id="IPR032508">
    <property type="entry name" value="FecR_C"/>
</dbReference>
<evidence type="ECO:0000313" key="4">
    <source>
        <dbReference type="EMBL" id="URW78982.1"/>
    </source>
</evidence>
<proteinExistence type="predicted"/>
<organism evidence="4 5">
    <name type="scientific">Xiashengella succiniciproducens</name>
    <dbReference type="NCBI Taxonomy" id="2949635"/>
    <lineage>
        <taxon>Bacteria</taxon>
        <taxon>Pseudomonadati</taxon>
        <taxon>Bacteroidota</taxon>
        <taxon>Bacteroidia</taxon>
        <taxon>Marinilabiliales</taxon>
        <taxon>Marinilabiliaceae</taxon>
        <taxon>Xiashengella</taxon>
    </lineage>
</organism>
<accession>A0A9J6ZN82</accession>
<evidence type="ECO:0000313" key="5">
    <source>
        <dbReference type="Proteomes" id="UP001056426"/>
    </source>
</evidence>
<dbReference type="Gene3D" id="3.55.50.30">
    <property type="match status" value="1"/>
</dbReference>
<evidence type="ECO:0000256" key="1">
    <source>
        <dbReference type="SAM" id="Phobius"/>
    </source>
</evidence>
<dbReference type="RefSeq" id="WP_250722491.1">
    <property type="nucleotide sequence ID" value="NZ_CP098400.1"/>
</dbReference>
<feature type="domain" description="FecR protein" evidence="2">
    <location>
        <begin position="130"/>
        <end position="215"/>
    </location>
</feature>
<dbReference type="Pfam" id="PF04773">
    <property type="entry name" value="FecR"/>
    <property type="match status" value="1"/>
</dbReference>
<keyword evidence="5" id="KW-1185">Reference proteome</keyword>
<keyword evidence="1" id="KW-0472">Membrane</keyword>
<dbReference type="InterPro" id="IPR012373">
    <property type="entry name" value="Ferrdict_sens_TM"/>
</dbReference>
<dbReference type="Gene3D" id="2.60.120.1440">
    <property type="match status" value="1"/>
</dbReference>
<dbReference type="GO" id="GO:0016989">
    <property type="term" value="F:sigma factor antagonist activity"/>
    <property type="evidence" value="ECO:0007669"/>
    <property type="project" value="TreeGrafter"/>
</dbReference>
<dbReference type="Pfam" id="PF16344">
    <property type="entry name" value="FecR_C"/>
    <property type="match status" value="1"/>
</dbReference>
<dbReference type="EMBL" id="CP098400">
    <property type="protein sequence ID" value="URW78982.1"/>
    <property type="molecule type" value="Genomic_DNA"/>
</dbReference>
<protein>
    <submittedName>
        <fullName evidence="4">FecR domain-containing protein</fullName>
    </submittedName>
</protein>
<keyword evidence="1" id="KW-0812">Transmembrane</keyword>
<evidence type="ECO:0000259" key="2">
    <source>
        <dbReference type="Pfam" id="PF04773"/>
    </source>
</evidence>
<keyword evidence="1" id="KW-1133">Transmembrane helix</keyword>
<name>A0A9J6ZN82_9BACT</name>
<gene>
    <name evidence="4" type="ORF">M9189_08960</name>
</gene>
<dbReference type="PANTHER" id="PTHR30273">
    <property type="entry name" value="PERIPLASMIC SIGNAL SENSOR AND SIGMA FACTOR ACTIVATOR FECR-RELATED"/>
    <property type="match status" value="1"/>
</dbReference>
<feature type="transmembrane region" description="Helical" evidence="1">
    <location>
        <begin position="94"/>
        <end position="112"/>
    </location>
</feature>
<dbReference type="PANTHER" id="PTHR30273:SF2">
    <property type="entry name" value="PROTEIN FECR"/>
    <property type="match status" value="1"/>
</dbReference>
<dbReference type="AlphaFoldDB" id="A0A9J6ZN82"/>
<dbReference type="InterPro" id="IPR006860">
    <property type="entry name" value="FecR"/>
</dbReference>
<dbReference type="Proteomes" id="UP001056426">
    <property type="component" value="Chromosome"/>
</dbReference>
<dbReference type="KEGG" id="alkq:M9189_08960"/>
<reference evidence="4" key="2">
    <citation type="submission" date="2022-06" db="EMBL/GenBank/DDBJ databases">
        <title>Xiashengella guii gen. nov. sp. nov., a bacterium isolated form anaerobic digestion tank.</title>
        <authorList>
            <person name="Huang H."/>
        </authorList>
    </citation>
    <scope>NUCLEOTIDE SEQUENCE</scope>
    <source>
        <strain evidence="4">Ai-910</strain>
    </source>
</reference>
<evidence type="ECO:0000259" key="3">
    <source>
        <dbReference type="Pfam" id="PF16344"/>
    </source>
</evidence>
<dbReference type="PIRSF" id="PIRSF018266">
    <property type="entry name" value="FecR"/>
    <property type="match status" value="1"/>
</dbReference>
<feature type="domain" description="Protein FecR C-terminal" evidence="3">
    <location>
        <begin position="261"/>
        <end position="320"/>
    </location>
</feature>
<sequence length="332" mass="37294">MMNTSNMIDEIRAARILAGEASDAELKEHKQLLESDLGYREEWNEWLNAWQLGDDAVLQMNIDTDGALAELLEKAKTRTVDVSVRKIRVRVMRLAAAVAAVLTIGIGMRYLIDNSKSEYLNYIAGDRLPMEISLSDGSKVTLNRGASLEVVQPFRGKERRVSLSGEAWFEVAPDSKHPFIVGSGEFEVRVVGTQFNVRNVEGAETFNVEVLEGIVDLVRLTGTDSPLRLKAGDGAVFYHRTKTLDRVRFSMNNIAWKSGRISFDDSPLLDVFATLERVYGTRLVANDASILQERLVGTFAYDDFDHIIDVVCRTFNLRYEGDSAMIMVYRNN</sequence>
<reference evidence="4" key="1">
    <citation type="submission" date="2022-05" db="EMBL/GenBank/DDBJ databases">
        <authorList>
            <person name="Sun X."/>
        </authorList>
    </citation>
    <scope>NUCLEOTIDE SEQUENCE</scope>
    <source>
        <strain evidence="4">Ai-910</strain>
    </source>
</reference>